<dbReference type="KEGG" id="dci:103507310"/>
<dbReference type="RefSeq" id="XP_008482689.1">
    <property type="nucleotide sequence ID" value="XM_008484467.3"/>
</dbReference>
<keyword evidence="1" id="KW-1185">Reference proteome</keyword>
<proteinExistence type="predicted"/>
<name>A0A1S3DK66_DIACI</name>
<reference evidence="2 3" key="1">
    <citation type="submission" date="2025-04" db="UniProtKB">
        <authorList>
            <consortium name="RefSeq"/>
        </authorList>
    </citation>
    <scope>IDENTIFICATION</scope>
</reference>
<protein>
    <submittedName>
        <fullName evidence="2">Uncharacterized protein LOC103507310</fullName>
    </submittedName>
    <submittedName>
        <fullName evidence="3">Uncharacterized protein LOC103519381</fullName>
    </submittedName>
</protein>
<dbReference type="PaxDb" id="121845-A0A1S3DK66"/>
<dbReference type="KEGG" id="dci:103519381"/>
<gene>
    <name evidence="3" type="primary">LOC103519381</name>
    <name evidence="2" type="synonym">LOC103507310</name>
</gene>
<organism evidence="1 3">
    <name type="scientific">Diaphorina citri</name>
    <name type="common">Asian citrus psyllid</name>
    <dbReference type="NCBI Taxonomy" id="121845"/>
    <lineage>
        <taxon>Eukaryota</taxon>
        <taxon>Metazoa</taxon>
        <taxon>Ecdysozoa</taxon>
        <taxon>Arthropoda</taxon>
        <taxon>Hexapoda</taxon>
        <taxon>Insecta</taxon>
        <taxon>Pterygota</taxon>
        <taxon>Neoptera</taxon>
        <taxon>Paraneoptera</taxon>
        <taxon>Hemiptera</taxon>
        <taxon>Sternorrhyncha</taxon>
        <taxon>Psylloidea</taxon>
        <taxon>Psyllidae</taxon>
        <taxon>Diaphorininae</taxon>
        <taxon>Diaphorina</taxon>
    </lineage>
</organism>
<dbReference type="GeneID" id="103507310"/>
<evidence type="ECO:0000313" key="2">
    <source>
        <dbReference type="RefSeq" id="XP_008469989.1"/>
    </source>
</evidence>
<dbReference type="RefSeq" id="XP_008469989.1">
    <property type="nucleotide sequence ID" value="XM_008471767.3"/>
</dbReference>
<dbReference type="Proteomes" id="UP000079169">
    <property type="component" value="Unplaced"/>
</dbReference>
<sequence length="189" mass="22770">MATPKQKTPQNPCSLENICLNNIIIDLIKQNDKYVKSKVDEQFTANRHKRKRSNSSRNHFTKIVSAWKQEMHSKLQSDIENIDLPMFLSNSLSNRCNTMMEHLFKWIYNTWYDFPIVIDINLYIFHFSHVFWRSNGTIHDRKTYVSHLCYILENQADVINCIKQRYSRTYDSILKLIILHFEIRIHERF</sequence>
<dbReference type="GeneID" id="103519381"/>
<evidence type="ECO:0000313" key="3">
    <source>
        <dbReference type="RefSeq" id="XP_008482689.1"/>
    </source>
</evidence>
<evidence type="ECO:0000313" key="1">
    <source>
        <dbReference type="Proteomes" id="UP000079169"/>
    </source>
</evidence>
<dbReference type="AlphaFoldDB" id="A0A1S3DK66"/>
<accession>A0A1S3DK66</accession>